<keyword evidence="3 6" id="KW-0238">DNA-binding</keyword>
<keyword evidence="7" id="KW-1185">Reference proteome</keyword>
<dbReference type="RefSeq" id="WP_307349974.1">
    <property type="nucleotide sequence ID" value="NZ_JAUSVS010000005.1"/>
</dbReference>
<dbReference type="PROSITE" id="PS50931">
    <property type="entry name" value="HTH_LYSR"/>
    <property type="match status" value="1"/>
</dbReference>
<organism evidence="6 7">
    <name type="scientific">Caulobacter ginsengisoli</name>
    <dbReference type="NCBI Taxonomy" id="400775"/>
    <lineage>
        <taxon>Bacteria</taxon>
        <taxon>Pseudomonadati</taxon>
        <taxon>Pseudomonadota</taxon>
        <taxon>Alphaproteobacteria</taxon>
        <taxon>Caulobacterales</taxon>
        <taxon>Caulobacteraceae</taxon>
        <taxon>Caulobacter</taxon>
    </lineage>
</organism>
<name>A0ABU0ISG1_9CAUL</name>
<dbReference type="InterPro" id="IPR036390">
    <property type="entry name" value="WH_DNA-bd_sf"/>
</dbReference>
<dbReference type="SUPFAM" id="SSF53850">
    <property type="entry name" value="Periplasmic binding protein-like II"/>
    <property type="match status" value="1"/>
</dbReference>
<dbReference type="Pfam" id="PF03466">
    <property type="entry name" value="LysR_substrate"/>
    <property type="match status" value="1"/>
</dbReference>
<dbReference type="SUPFAM" id="SSF46785">
    <property type="entry name" value="Winged helix' DNA-binding domain"/>
    <property type="match status" value="1"/>
</dbReference>
<dbReference type="InterPro" id="IPR005119">
    <property type="entry name" value="LysR_subst-bd"/>
</dbReference>
<dbReference type="CDD" id="cd08422">
    <property type="entry name" value="PBP2_CrgA_like"/>
    <property type="match status" value="1"/>
</dbReference>
<evidence type="ECO:0000256" key="4">
    <source>
        <dbReference type="ARBA" id="ARBA00023163"/>
    </source>
</evidence>
<dbReference type="PANTHER" id="PTHR30537">
    <property type="entry name" value="HTH-TYPE TRANSCRIPTIONAL REGULATOR"/>
    <property type="match status" value="1"/>
</dbReference>
<dbReference type="Gene3D" id="1.10.10.10">
    <property type="entry name" value="Winged helix-like DNA-binding domain superfamily/Winged helix DNA-binding domain"/>
    <property type="match status" value="1"/>
</dbReference>
<dbReference type="EMBL" id="JAUSVS010000005">
    <property type="protein sequence ID" value="MDQ0464949.1"/>
    <property type="molecule type" value="Genomic_DNA"/>
</dbReference>
<gene>
    <name evidence="6" type="ORF">QO010_002733</name>
</gene>
<evidence type="ECO:0000259" key="5">
    <source>
        <dbReference type="PROSITE" id="PS50931"/>
    </source>
</evidence>
<keyword evidence="4" id="KW-0804">Transcription</keyword>
<proteinExistence type="inferred from homology"/>
<dbReference type="InterPro" id="IPR036388">
    <property type="entry name" value="WH-like_DNA-bd_sf"/>
</dbReference>
<reference evidence="6 7" key="1">
    <citation type="submission" date="2023-07" db="EMBL/GenBank/DDBJ databases">
        <title>Genomic Encyclopedia of Type Strains, Phase IV (KMG-IV): sequencing the most valuable type-strain genomes for metagenomic binning, comparative biology and taxonomic classification.</title>
        <authorList>
            <person name="Goeker M."/>
        </authorList>
    </citation>
    <scope>NUCLEOTIDE SEQUENCE [LARGE SCALE GENOMIC DNA]</scope>
    <source>
        <strain evidence="6 7">DSM 18695</strain>
    </source>
</reference>
<dbReference type="Proteomes" id="UP001228905">
    <property type="component" value="Unassembled WGS sequence"/>
</dbReference>
<feature type="domain" description="HTH lysR-type" evidence="5">
    <location>
        <begin position="2"/>
        <end position="59"/>
    </location>
</feature>
<evidence type="ECO:0000256" key="2">
    <source>
        <dbReference type="ARBA" id="ARBA00023015"/>
    </source>
</evidence>
<accession>A0ABU0ISG1</accession>
<dbReference type="GO" id="GO:0003677">
    <property type="term" value="F:DNA binding"/>
    <property type="evidence" value="ECO:0007669"/>
    <property type="project" value="UniProtKB-KW"/>
</dbReference>
<dbReference type="Pfam" id="PF00126">
    <property type="entry name" value="HTH_1"/>
    <property type="match status" value="1"/>
</dbReference>
<evidence type="ECO:0000256" key="3">
    <source>
        <dbReference type="ARBA" id="ARBA00023125"/>
    </source>
</evidence>
<comment type="similarity">
    <text evidence="1">Belongs to the LysR transcriptional regulatory family.</text>
</comment>
<dbReference type="PANTHER" id="PTHR30537:SF3">
    <property type="entry name" value="TRANSCRIPTIONAL REGULATORY PROTEIN"/>
    <property type="match status" value="1"/>
</dbReference>
<evidence type="ECO:0000313" key="6">
    <source>
        <dbReference type="EMBL" id="MDQ0464949.1"/>
    </source>
</evidence>
<evidence type="ECO:0000256" key="1">
    <source>
        <dbReference type="ARBA" id="ARBA00009437"/>
    </source>
</evidence>
<dbReference type="InterPro" id="IPR058163">
    <property type="entry name" value="LysR-type_TF_proteobact-type"/>
</dbReference>
<dbReference type="InterPro" id="IPR000847">
    <property type="entry name" value="LysR_HTH_N"/>
</dbReference>
<protein>
    <submittedName>
        <fullName evidence="6">DNA-binding transcriptional LysR family regulator</fullName>
    </submittedName>
</protein>
<keyword evidence="2" id="KW-0805">Transcription regulation</keyword>
<dbReference type="Gene3D" id="3.40.190.290">
    <property type="match status" value="1"/>
</dbReference>
<comment type="caution">
    <text evidence="6">The sequence shown here is derived from an EMBL/GenBank/DDBJ whole genome shotgun (WGS) entry which is preliminary data.</text>
</comment>
<sequence length="296" mass="32092">MFEWSDLRYLLAVGRTGSTLAAAQITGASQSTVARRISALETALGLKLFDRLQNGSRLTDQGQALMTQAEAVEAAILGLEEMARQAHRRLSGVIRFTMAPEGADPVITGPLSEFMRRHPDVRIEMLATETYLDIAAGEADVALRSGAPPTDPRLIVRKVDELAWAIYGSADYIARHGAPARPQDLAGHLVVGAEGRLDQLPQMRWLAGQADRYACRVSTMSSMIGMARAGAGLALLPEMNADPHPELVRCLPNAAPATQVWLVTRQDVRQAPHVRALIDFIYETVRAPPRRSVAAG</sequence>
<evidence type="ECO:0000313" key="7">
    <source>
        <dbReference type="Proteomes" id="UP001228905"/>
    </source>
</evidence>